<dbReference type="Proteomes" id="UP001497453">
    <property type="component" value="Chromosome 9"/>
</dbReference>
<dbReference type="EMBL" id="OZ037952">
    <property type="protein sequence ID" value="CAL1717353.1"/>
    <property type="molecule type" value="Genomic_DNA"/>
</dbReference>
<feature type="region of interest" description="Disordered" evidence="1">
    <location>
        <begin position="1"/>
        <end position="22"/>
    </location>
</feature>
<evidence type="ECO:0000313" key="2">
    <source>
        <dbReference type="EMBL" id="CAL1717353.1"/>
    </source>
</evidence>
<evidence type="ECO:0000256" key="1">
    <source>
        <dbReference type="SAM" id="MobiDB-lite"/>
    </source>
</evidence>
<feature type="region of interest" description="Disordered" evidence="1">
    <location>
        <begin position="41"/>
        <end position="114"/>
    </location>
</feature>
<protein>
    <submittedName>
        <fullName evidence="2">Uncharacterized protein</fullName>
    </submittedName>
</protein>
<reference evidence="3" key="1">
    <citation type="submission" date="2024-04" db="EMBL/GenBank/DDBJ databases">
        <authorList>
            <person name="Shaw F."/>
            <person name="Minotto A."/>
        </authorList>
    </citation>
    <scope>NUCLEOTIDE SEQUENCE [LARGE SCALE GENOMIC DNA]</scope>
</reference>
<organism evidence="2 3">
    <name type="scientific">Somion occarium</name>
    <dbReference type="NCBI Taxonomy" id="3059160"/>
    <lineage>
        <taxon>Eukaryota</taxon>
        <taxon>Fungi</taxon>
        <taxon>Dikarya</taxon>
        <taxon>Basidiomycota</taxon>
        <taxon>Agaricomycotina</taxon>
        <taxon>Agaricomycetes</taxon>
        <taxon>Polyporales</taxon>
        <taxon>Cerrenaceae</taxon>
        <taxon>Somion</taxon>
    </lineage>
</organism>
<sequence length="114" mass="11964">MQSTYPSTTTLNSVDSSTPLKNRPLSKDYFAAFGSLQSSFGLGGRAPGNSSRSSSTKKISVRTQASRTNSPPVSQTSSSGTKDYEAAFGSLSSDFGFGASTPSPLHRSSKKNTR</sequence>
<feature type="compositionally biased region" description="Polar residues" evidence="1">
    <location>
        <begin position="64"/>
        <end position="81"/>
    </location>
</feature>
<feature type="compositionally biased region" description="Low complexity" evidence="1">
    <location>
        <begin position="50"/>
        <end position="63"/>
    </location>
</feature>
<gene>
    <name evidence="2" type="ORF">GFSPODELE1_LOCUS11185</name>
</gene>
<proteinExistence type="predicted"/>
<evidence type="ECO:0000313" key="3">
    <source>
        <dbReference type="Proteomes" id="UP001497453"/>
    </source>
</evidence>
<feature type="compositionally biased region" description="Polar residues" evidence="1">
    <location>
        <begin position="1"/>
        <end position="20"/>
    </location>
</feature>
<accession>A0ABP1ECT4</accession>
<keyword evidence="3" id="KW-1185">Reference proteome</keyword>
<name>A0ABP1ECT4_9APHY</name>